<comment type="caution">
    <text evidence="3">The sequence shown here is derived from an EMBL/GenBank/DDBJ whole genome shotgun (WGS) entry which is preliminary data.</text>
</comment>
<evidence type="ECO:0000313" key="4">
    <source>
        <dbReference type="Proteomes" id="UP001523219"/>
    </source>
</evidence>
<dbReference type="Proteomes" id="UP001523219">
    <property type="component" value="Unassembled WGS sequence"/>
</dbReference>
<keyword evidence="4" id="KW-1185">Reference proteome</keyword>
<feature type="transmembrane region" description="Helical" evidence="2">
    <location>
        <begin position="54"/>
        <end position="83"/>
    </location>
</feature>
<evidence type="ECO:0008006" key="5">
    <source>
        <dbReference type="Google" id="ProtNLM"/>
    </source>
</evidence>
<accession>A0ABT0ZIJ8</accession>
<dbReference type="RefSeq" id="WP_252426799.1">
    <property type="nucleotide sequence ID" value="NZ_JAMWMR010000021.1"/>
</dbReference>
<keyword evidence="2" id="KW-1133">Transmembrane helix</keyword>
<dbReference type="PROSITE" id="PS51257">
    <property type="entry name" value="PROKAR_LIPOPROTEIN"/>
    <property type="match status" value="1"/>
</dbReference>
<evidence type="ECO:0000313" key="3">
    <source>
        <dbReference type="EMBL" id="MCN9243427.1"/>
    </source>
</evidence>
<feature type="transmembrane region" description="Helical" evidence="2">
    <location>
        <begin position="12"/>
        <end position="34"/>
    </location>
</feature>
<proteinExistence type="predicted"/>
<evidence type="ECO:0000256" key="1">
    <source>
        <dbReference type="SAM" id="MobiDB-lite"/>
    </source>
</evidence>
<reference evidence="3 4" key="1">
    <citation type="submission" date="2022-05" db="EMBL/GenBank/DDBJ databases">
        <title>Streptomyces sp. nov. RY43-2 isolated from soil of a peat swamp forest.</title>
        <authorList>
            <person name="Kanchanasin P."/>
            <person name="Tanasupawat S."/>
            <person name="Phongsopitanun W."/>
        </authorList>
    </citation>
    <scope>NUCLEOTIDE SEQUENCE [LARGE SCALE GENOMIC DNA]</scope>
    <source>
        <strain evidence="3 4">RY43-2</strain>
    </source>
</reference>
<protein>
    <recommendedName>
        <fullName evidence="5">Integral membrane protein</fullName>
    </recommendedName>
</protein>
<name>A0ABT0ZIJ8_9ACTN</name>
<feature type="region of interest" description="Disordered" evidence="1">
    <location>
        <begin position="121"/>
        <end position="166"/>
    </location>
</feature>
<sequence>MRTFVEAAAGLPALLFTAALVVIACFWLLVAVGATTSDSFDADADLKAWGLGGVPVMVALTLVTVFAWFLAVGAAVLLAACALPGTVTGVLRLLAPPGALLLAWLPTRLLVRSLHRLFPDQPSRPAEGTGGDGTGSPSAPAETGGPVRHFSYSTARRPLRARDRVA</sequence>
<gene>
    <name evidence="3" type="ORF">NGF19_22010</name>
</gene>
<evidence type="ECO:0000256" key="2">
    <source>
        <dbReference type="SAM" id="Phobius"/>
    </source>
</evidence>
<organism evidence="3 4">
    <name type="scientific">Streptomyces macrolidinus</name>
    <dbReference type="NCBI Taxonomy" id="2952607"/>
    <lineage>
        <taxon>Bacteria</taxon>
        <taxon>Bacillati</taxon>
        <taxon>Actinomycetota</taxon>
        <taxon>Actinomycetes</taxon>
        <taxon>Kitasatosporales</taxon>
        <taxon>Streptomycetaceae</taxon>
        <taxon>Streptomyces</taxon>
    </lineage>
</organism>
<dbReference type="EMBL" id="JAMWMR010000021">
    <property type="protein sequence ID" value="MCN9243427.1"/>
    <property type="molecule type" value="Genomic_DNA"/>
</dbReference>
<keyword evidence="2" id="KW-0472">Membrane</keyword>
<keyword evidence="2" id="KW-0812">Transmembrane</keyword>